<protein>
    <submittedName>
        <fullName evidence="2">Uncharacterized protein</fullName>
    </submittedName>
</protein>
<accession>A0AB39UBE4</accession>
<proteinExistence type="predicted"/>
<feature type="compositionally biased region" description="Polar residues" evidence="1">
    <location>
        <begin position="17"/>
        <end position="36"/>
    </location>
</feature>
<evidence type="ECO:0000313" key="2">
    <source>
        <dbReference type="EMBL" id="XDS45975.1"/>
    </source>
</evidence>
<reference evidence="2" key="1">
    <citation type="submission" date="2023-07" db="EMBL/GenBank/DDBJ databases">
        <title>Bifidobacterium aquikefiriaerophilum sp. nov. and Bifidobacterium eccum sp. nov., isolated from water kefir.</title>
        <authorList>
            <person name="Breselge S."/>
            <person name="Bellassi P."/>
            <person name="Barcenilla C."/>
            <person name="Alvarez-Ordonez A."/>
            <person name="Morelli L."/>
            <person name="Cotter P.D."/>
        </authorList>
    </citation>
    <scope>NUCLEOTIDE SEQUENCE</scope>
    <source>
        <strain evidence="2">WK048_4_13</strain>
    </source>
</reference>
<sequence>MSAAPWPAVITDRQHRQAAQTGSTDKQHRQAAQTSIDARRECPFRIGQPMANQWPTNGL</sequence>
<dbReference type="AlphaFoldDB" id="A0AB39UBE4"/>
<evidence type="ECO:0000256" key="1">
    <source>
        <dbReference type="SAM" id="MobiDB-lite"/>
    </source>
</evidence>
<feature type="region of interest" description="Disordered" evidence="1">
    <location>
        <begin position="1"/>
        <end position="59"/>
    </location>
</feature>
<dbReference type="EMBL" id="CP129675">
    <property type="protein sequence ID" value="XDS45975.1"/>
    <property type="molecule type" value="Genomic_DNA"/>
</dbReference>
<feature type="compositionally biased region" description="Polar residues" evidence="1">
    <location>
        <begin position="50"/>
        <end position="59"/>
    </location>
</feature>
<gene>
    <name evidence="2" type="ORF">QN217_07455</name>
</gene>
<organism evidence="2">
    <name type="scientific">Bifidobacterium fermentum</name>
    <dbReference type="NCBI Taxonomy" id="3059035"/>
    <lineage>
        <taxon>Bacteria</taxon>
        <taxon>Bacillati</taxon>
        <taxon>Actinomycetota</taxon>
        <taxon>Actinomycetes</taxon>
        <taxon>Bifidobacteriales</taxon>
        <taxon>Bifidobacteriaceae</taxon>
        <taxon>Bifidobacterium</taxon>
    </lineage>
</organism>
<dbReference type="RefSeq" id="WP_369343071.1">
    <property type="nucleotide sequence ID" value="NZ_CP129675.1"/>
</dbReference>
<name>A0AB39UBE4_9BIFI</name>